<gene>
    <name evidence="10" type="ORF">CRI94_10530</name>
</gene>
<proteinExistence type="inferred from homology"/>
<keyword evidence="3 7" id="KW-0812">Transmembrane</keyword>
<feature type="domain" description="MacB-like periplasmic core" evidence="9">
    <location>
        <begin position="25"/>
        <end position="251"/>
    </location>
</feature>
<dbReference type="Pfam" id="PF12704">
    <property type="entry name" value="MacB_PCD"/>
    <property type="match status" value="1"/>
</dbReference>
<keyword evidence="2" id="KW-1003">Cell membrane</keyword>
<dbReference type="EMBL" id="PDEQ01000005">
    <property type="protein sequence ID" value="PEN13081.1"/>
    <property type="molecule type" value="Genomic_DNA"/>
</dbReference>
<dbReference type="GO" id="GO:0005886">
    <property type="term" value="C:plasma membrane"/>
    <property type="evidence" value="ECO:0007669"/>
    <property type="project" value="UniProtKB-SubCell"/>
</dbReference>
<dbReference type="InterPro" id="IPR003838">
    <property type="entry name" value="ABC3_permease_C"/>
</dbReference>
<evidence type="ECO:0000256" key="4">
    <source>
        <dbReference type="ARBA" id="ARBA00022989"/>
    </source>
</evidence>
<dbReference type="OrthoDB" id="9770036at2"/>
<name>A0A2A8CWT9_9BACT</name>
<reference evidence="10 11" key="1">
    <citation type="submission" date="2017-10" db="EMBL/GenBank/DDBJ databases">
        <title>Draft genome of Longibacter Salinarum.</title>
        <authorList>
            <person name="Goh K.M."/>
            <person name="Shamsir M.S."/>
            <person name="Lim S.W."/>
        </authorList>
    </citation>
    <scope>NUCLEOTIDE SEQUENCE [LARGE SCALE GENOMIC DNA]</scope>
    <source>
        <strain evidence="10 11">KCTC 52045</strain>
    </source>
</reference>
<feature type="transmembrane region" description="Helical" evidence="7">
    <location>
        <begin position="334"/>
        <end position="358"/>
    </location>
</feature>
<evidence type="ECO:0000256" key="1">
    <source>
        <dbReference type="ARBA" id="ARBA00004651"/>
    </source>
</evidence>
<sequence length="413" mass="45083">MRVLFELYEGLRIAGQAIWANKLRSVLTTLGIIIGIIAVTLMATVIDGLDQQFEKSLSQLGTDVVYVSKWPWGQNTNLDWWNYVNRPAIESRLAESIRERSRYARAVAPMTSTNRTVQFKERSIGAEVTGSTPEYGRIRNVELESGRFFTEADERGARNVCVIGATVAEELFPIATPLGKRIRLGNKPCSVIGVQEKQGKGLFGSVSSDESVIMPFSTFEKLFGMSRWRSINVMIQLPQGPAMEQGKDEITGIVRIARGVEPTEENNFEINDSARIRQSFSATKIAINSVGLFLTSLALVVGGIGVSNIMFVSVRERTKEIGVRKAVGAKRRTIMLQFLVEAIIVCMIGGLIGVAISIGLTPLIEAVMGVTAVLPLDTILIAFGICVFVGIVAGIAPAWQAATADPIEALRYE</sequence>
<dbReference type="AlphaFoldDB" id="A0A2A8CWT9"/>
<accession>A0A2A8CWT9</accession>
<dbReference type="RefSeq" id="WP_098075673.1">
    <property type="nucleotide sequence ID" value="NZ_PDEQ01000005.1"/>
</dbReference>
<evidence type="ECO:0000256" key="6">
    <source>
        <dbReference type="ARBA" id="ARBA00038076"/>
    </source>
</evidence>
<evidence type="ECO:0000259" key="8">
    <source>
        <dbReference type="Pfam" id="PF02687"/>
    </source>
</evidence>
<evidence type="ECO:0000256" key="2">
    <source>
        <dbReference type="ARBA" id="ARBA00022475"/>
    </source>
</evidence>
<feature type="transmembrane region" description="Helical" evidence="7">
    <location>
        <begin position="290"/>
        <end position="314"/>
    </location>
</feature>
<evidence type="ECO:0000256" key="3">
    <source>
        <dbReference type="ARBA" id="ARBA00022692"/>
    </source>
</evidence>
<evidence type="ECO:0000313" key="10">
    <source>
        <dbReference type="EMBL" id="PEN13081.1"/>
    </source>
</evidence>
<feature type="domain" description="ABC3 transporter permease C-terminal" evidence="8">
    <location>
        <begin position="293"/>
        <end position="406"/>
    </location>
</feature>
<comment type="subcellular location">
    <subcellularLocation>
        <location evidence="1">Cell membrane</location>
        <topology evidence="1">Multi-pass membrane protein</topology>
    </subcellularLocation>
</comment>
<evidence type="ECO:0000259" key="9">
    <source>
        <dbReference type="Pfam" id="PF12704"/>
    </source>
</evidence>
<keyword evidence="10" id="KW-0547">Nucleotide-binding</keyword>
<evidence type="ECO:0000313" key="11">
    <source>
        <dbReference type="Proteomes" id="UP000220102"/>
    </source>
</evidence>
<dbReference type="InterPro" id="IPR050250">
    <property type="entry name" value="Macrolide_Exporter_MacB"/>
</dbReference>
<keyword evidence="10" id="KW-0067">ATP-binding</keyword>
<evidence type="ECO:0000256" key="7">
    <source>
        <dbReference type="SAM" id="Phobius"/>
    </source>
</evidence>
<keyword evidence="11" id="KW-1185">Reference proteome</keyword>
<comment type="caution">
    <text evidence="10">The sequence shown here is derived from an EMBL/GenBank/DDBJ whole genome shotgun (WGS) entry which is preliminary data.</text>
</comment>
<comment type="similarity">
    <text evidence="6">Belongs to the ABC-4 integral membrane protein family.</text>
</comment>
<protein>
    <submittedName>
        <fullName evidence="10">ABC transporter ATP-binding protein</fullName>
    </submittedName>
</protein>
<dbReference type="PANTHER" id="PTHR30572">
    <property type="entry name" value="MEMBRANE COMPONENT OF TRANSPORTER-RELATED"/>
    <property type="match status" value="1"/>
</dbReference>
<dbReference type="InterPro" id="IPR025857">
    <property type="entry name" value="MacB_PCD"/>
</dbReference>
<dbReference type="Pfam" id="PF02687">
    <property type="entry name" value="FtsX"/>
    <property type="match status" value="1"/>
</dbReference>
<dbReference type="Proteomes" id="UP000220102">
    <property type="component" value="Unassembled WGS sequence"/>
</dbReference>
<organism evidence="10 11">
    <name type="scientific">Longibacter salinarum</name>
    <dbReference type="NCBI Taxonomy" id="1850348"/>
    <lineage>
        <taxon>Bacteria</taxon>
        <taxon>Pseudomonadati</taxon>
        <taxon>Rhodothermota</taxon>
        <taxon>Rhodothermia</taxon>
        <taxon>Rhodothermales</taxon>
        <taxon>Salisaetaceae</taxon>
        <taxon>Longibacter</taxon>
    </lineage>
</organism>
<keyword evidence="4 7" id="KW-1133">Transmembrane helix</keyword>
<feature type="transmembrane region" description="Helical" evidence="7">
    <location>
        <begin position="378"/>
        <end position="399"/>
    </location>
</feature>
<feature type="transmembrane region" description="Helical" evidence="7">
    <location>
        <begin position="26"/>
        <end position="46"/>
    </location>
</feature>
<dbReference type="PANTHER" id="PTHR30572:SF4">
    <property type="entry name" value="ABC TRANSPORTER PERMEASE YTRF"/>
    <property type="match status" value="1"/>
</dbReference>
<dbReference type="GO" id="GO:0005524">
    <property type="term" value="F:ATP binding"/>
    <property type="evidence" value="ECO:0007669"/>
    <property type="project" value="UniProtKB-KW"/>
</dbReference>
<keyword evidence="5 7" id="KW-0472">Membrane</keyword>
<evidence type="ECO:0000256" key="5">
    <source>
        <dbReference type="ARBA" id="ARBA00023136"/>
    </source>
</evidence>
<dbReference type="GO" id="GO:0022857">
    <property type="term" value="F:transmembrane transporter activity"/>
    <property type="evidence" value="ECO:0007669"/>
    <property type="project" value="TreeGrafter"/>
</dbReference>